<dbReference type="STRING" id="765911.Thivi_1204"/>
<name>I3Y8B0_THIV6</name>
<dbReference type="KEGG" id="tvi:Thivi_1204"/>
<dbReference type="SUPFAM" id="SSF52172">
    <property type="entry name" value="CheY-like"/>
    <property type="match status" value="1"/>
</dbReference>
<dbReference type="OrthoDB" id="9800897at2"/>
<dbReference type="InterPro" id="IPR001789">
    <property type="entry name" value="Sig_transdc_resp-reg_receiver"/>
</dbReference>
<protein>
    <submittedName>
        <fullName evidence="4">Response regulator containing a CheY-like receiver domain and an HD-GYP domain</fullName>
    </submittedName>
</protein>
<evidence type="ECO:0000256" key="1">
    <source>
        <dbReference type="ARBA" id="ARBA00022553"/>
    </source>
</evidence>
<dbReference type="EMBL" id="CP003154">
    <property type="protein sequence ID" value="AFL73228.1"/>
    <property type="molecule type" value="Genomic_DNA"/>
</dbReference>
<sequence>MTERPTILIVDDAPANIDLLKGILRETYKIKAATSGEKALHIAAKTPAPDLILLDVMMPGMGGHETCRQLKADPATAAIPILFVTGHANAAEHAKGLTLGALDTLVKPIDPERLLERVASVLKA</sequence>
<dbReference type="PANTHER" id="PTHR44591:SF3">
    <property type="entry name" value="RESPONSE REGULATORY DOMAIN-CONTAINING PROTEIN"/>
    <property type="match status" value="1"/>
</dbReference>
<evidence type="ECO:0000259" key="3">
    <source>
        <dbReference type="PROSITE" id="PS50110"/>
    </source>
</evidence>
<evidence type="ECO:0000313" key="4">
    <source>
        <dbReference type="EMBL" id="AFL73228.1"/>
    </source>
</evidence>
<dbReference type="PANTHER" id="PTHR44591">
    <property type="entry name" value="STRESS RESPONSE REGULATOR PROTEIN 1"/>
    <property type="match status" value="1"/>
</dbReference>
<feature type="domain" description="Response regulatory" evidence="3">
    <location>
        <begin position="6"/>
        <end position="122"/>
    </location>
</feature>
<dbReference type="RefSeq" id="WP_014777712.1">
    <property type="nucleotide sequence ID" value="NC_018012.1"/>
</dbReference>
<accession>I3Y8B0</accession>
<keyword evidence="1 2" id="KW-0597">Phosphoprotein</keyword>
<feature type="modified residue" description="4-aspartylphosphate" evidence="2">
    <location>
        <position position="55"/>
    </location>
</feature>
<keyword evidence="5" id="KW-1185">Reference proteome</keyword>
<evidence type="ECO:0000256" key="2">
    <source>
        <dbReference type="PROSITE-ProRule" id="PRU00169"/>
    </source>
</evidence>
<reference evidence="4 5" key="1">
    <citation type="submission" date="2012-06" db="EMBL/GenBank/DDBJ databases">
        <title>Complete sequence of Thiocystis violascens DSM 198.</title>
        <authorList>
            <consortium name="US DOE Joint Genome Institute"/>
            <person name="Lucas S."/>
            <person name="Han J."/>
            <person name="Lapidus A."/>
            <person name="Cheng J.-F."/>
            <person name="Goodwin L."/>
            <person name="Pitluck S."/>
            <person name="Peters L."/>
            <person name="Ovchinnikova G."/>
            <person name="Teshima H."/>
            <person name="Detter J.C."/>
            <person name="Han C."/>
            <person name="Tapia R."/>
            <person name="Land M."/>
            <person name="Hauser L."/>
            <person name="Kyrpides N."/>
            <person name="Ivanova N."/>
            <person name="Pagani I."/>
            <person name="Vogl K."/>
            <person name="Liu Z."/>
            <person name="Frigaard N.-U."/>
            <person name="Bryant D."/>
            <person name="Woyke T."/>
        </authorList>
    </citation>
    <scope>NUCLEOTIDE SEQUENCE [LARGE SCALE GENOMIC DNA]</scope>
    <source>
        <strain evidence="5">ATCC 17096 / DSM 198 / 6111</strain>
    </source>
</reference>
<proteinExistence type="predicted"/>
<dbReference type="PROSITE" id="PS50110">
    <property type="entry name" value="RESPONSE_REGULATORY"/>
    <property type="match status" value="1"/>
</dbReference>
<dbReference type="SMART" id="SM00448">
    <property type="entry name" value="REC"/>
    <property type="match status" value="1"/>
</dbReference>
<dbReference type="AlphaFoldDB" id="I3Y8B0"/>
<evidence type="ECO:0000313" key="5">
    <source>
        <dbReference type="Proteomes" id="UP000006062"/>
    </source>
</evidence>
<gene>
    <name evidence="4" type="ordered locus">Thivi_1204</name>
</gene>
<dbReference type="HOGENOM" id="CLU_000445_69_17_6"/>
<organism evidence="4 5">
    <name type="scientific">Thiocystis violascens (strain ATCC 17096 / DSM 198 / 6111)</name>
    <name type="common">Chromatium violascens</name>
    <dbReference type="NCBI Taxonomy" id="765911"/>
    <lineage>
        <taxon>Bacteria</taxon>
        <taxon>Pseudomonadati</taxon>
        <taxon>Pseudomonadota</taxon>
        <taxon>Gammaproteobacteria</taxon>
        <taxon>Chromatiales</taxon>
        <taxon>Chromatiaceae</taxon>
        <taxon>Thiocystis</taxon>
    </lineage>
</organism>
<dbReference type="Proteomes" id="UP000006062">
    <property type="component" value="Chromosome"/>
</dbReference>
<dbReference type="InterPro" id="IPR011006">
    <property type="entry name" value="CheY-like_superfamily"/>
</dbReference>
<dbReference type="GO" id="GO:0000160">
    <property type="term" value="P:phosphorelay signal transduction system"/>
    <property type="evidence" value="ECO:0007669"/>
    <property type="project" value="InterPro"/>
</dbReference>
<dbReference type="eggNOG" id="COG3437">
    <property type="taxonomic scope" value="Bacteria"/>
</dbReference>
<dbReference type="Pfam" id="PF00072">
    <property type="entry name" value="Response_reg"/>
    <property type="match status" value="1"/>
</dbReference>
<dbReference type="InterPro" id="IPR050595">
    <property type="entry name" value="Bact_response_regulator"/>
</dbReference>
<dbReference type="Gene3D" id="3.40.50.2300">
    <property type="match status" value="1"/>
</dbReference>